<keyword evidence="8 10" id="KW-0472">Membrane</keyword>
<keyword evidence="14" id="KW-1185">Reference proteome</keyword>
<dbReference type="GO" id="GO:0005886">
    <property type="term" value="C:plasma membrane"/>
    <property type="evidence" value="ECO:0007669"/>
    <property type="project" value="UniProtKB-SubCell"/>
</dbReference>
<evidence type="ECO:0000313" key="13">
    <source>
        <dbReference type="EMBL" id="SDW64606.1"/>
    </source>
</evidence>
<dbReference type="RefSeq" id="WP_092568415.1">
    <property type="nucleotide sequence ID" value="NZ_BMXH01000002.1"/>
</dbReference>
<evidence type="ECO:0000256" key="2">
    <source>
        <dbReference type="ARBA" id="ARBA00009186"/>
    </source>
</evidence>
<accession>A0A1H2V8D4</accession>
<dbReference type="InterPro" id="IPR003568">
    <property type="entry name" value="Cyt_c_biogenesis_CcmF"/>
</dbReference>
<feature type="transmembrane region" description="Helical" evidence="10">
    <location>
        <begin position="182"/>
        <end position="202"/>
    </location>
</feature>
<dbReference type="STRING" id="574349.SAMN05443545_102352"/>
<feature type="transmembrane region" description="Helical" evidence="10">
    <location>
        <begin position="317"/>
        <end position="336"/>
    </location>
</feature>
<feature type="transmembrane region" description="Helical" evidence="10">
    <location>
        <begin position="12"/>
        <end position="34"/>
    </location>
</feature>
<feature type="transmembrane region" description="Helical" evidence="10">
    <location>
        <begin position="46"/>
        <end position="67"/>
    </location>
</feature>
<comment type="similarity">
    <text evidence="2">Belongs to the CcmF/CycK/Ccl1/NrfE/CcsA family.</text>
</comment>
<proteinExistence type="inferred from homology"/>
<feature type="transmembrane region" description="Helical" evidence="10">
    <location>
        <begin position="100"/>
        <end position="118"/>
    </location>
</feature>
<dbReference type="GO" id="GO:0017004">
    <property type="term" value="P:cytochrome complex assembly"/>
    <property type="evidence" value="ECO:0007669"/>
    <property type="project" value="UniProtKB-KW"/>
</dbReference>
<feature type="transmembrane region" description="Helical" evidence="10">
    <location>
        <begin position="493"/>
        <end position="518"/>
    </location>
</feature>
<evidence type="ECO:0000313" key="14">
    <source>
        <dbReference type="Proteomes" id="UP000198500"/>
    </source>
</evidence>
<sequence length="665" mass="73073">MLTRMIPEIGHFALIIAALMAVTQAIVPLAGAATRRPLWMAYAAPMALGQFAFVLLAYLCLTASYMLDDFSVVNVADNSNSMLPWYYKFSAVWGNHEGSVLLWSLMLATWGFAVSRLSRGLPRDMVARVLGVMGSVSAGFLLFVLITSNPFERSLPNIPEDGADLNPLLQDFGLVIHPPMLYMGYVGFSVVFAFAIAALLGGRLDSAWTRWARPWTNVAWAFLTVGIALGSWWAYYELGWGGWWFWDPVENASLLPWLTGTALIHSLAVTEKRGSFKSWTVLLAIFTFSLSLLGTFLVRSGVLTSVHSFANDPSRGLFILVLLGITVGLSLLVFALRAPRVSHAVGFGLVSRDSLLLVNNILLVIMTVTVLLGTLYPLLLDAFGLGKISVGPPYFNALFVPLTVLMCVFMGLGPIARWKRMAGSELRRRLWLAGLVALVIAALMPLIYGGEWNPWVSLGLVAALWIVLPLVRDLIDKARKGATPLTGLRRQSLAYWGMVVGHLGMAITITGVTVVSNYSVEENVRMSPGDSVEVAGYTFSMQELKQRRGANFLSDIAVIEVVGSDGERRFVMEPEKRLYLARGMPMTQVALRPGPLRDLYVAMGEELGDGAWAMRIQYKPMVRWLWLGAVLMASGGLLAVADRRYRRRASQSQQRDVSAVQEATA</sequence>
<dbReference type="PANTHER" id="PTHR43653:SF1">
    <property type="entry name" value="CYTOCHROME C-TYPE BIOGENESIS PROTEIN CCMF"/>
    <property type="match status" value="1"/>
</dbReference>
<comment type="function">
    <text evidence="9">Required for the biogenesis of c-type cytochromes. Possible subunit of a heme lyase.</text>
</comment>
<protein>
    <submittedName>
        <fullName evidence="13">Cytochrome c-type biogenesis protein CcmF</fullName>
    </submittedName>
</protein>
<dbReference type="Proteomes" id="UP000198500">
    <property type="component" value="Unassembled WGS sequence"/>
</dbReference>
<dbReference type="PRINTS" id="PR01411">
    <property type="entry name" value="CCMFBIOGNSIS"/>
</dbReference>
<feature type="domain" description="Cytochrome c-type biogenesis protein CcmF C-terminal" evidence="12">
    <location>
        <begin position="320"/>
        <end position="643"/>
    </location>
</feature>
<evidence type="ECO:0000256" key="7">
    <source>
        <dbReference type="ARBA" id="ARBA00022989"/>
    </source>
</evidence>
<gene>
    <name evidence="13" type="ORF">SAMN05443545_102352</name>
</gene>
<evidence type="ECO:0000256" key="1">
    <source>
        <dbReference type="ARBA" id="ARBA00004429"/>
    </source>
</evidence>
<evidence type="ECO:0000256" key="4">
    <source>
        <dbReference type="ARBA" id="ARBA00022519"/>
    </source>
</evidence>
<dbReference type="Pfam" id="PF16327">
    <property type="entry name" value="CcmF_C"/>
    <property type="match status" value="1"/>
</dbReference>
<feature type="transmembrane region" description="Helical" evidence="10">
    <location>
        <begin position="398"/>
        <end position="418"/>
    </location>
</feature>
<feature type="transmembrane region" description="Helical" evidence="10">
    <location>
        <begin position="624"/>
        <end position="641"/>
    </location>
</feature>
<evidence type="ECO:0000256" key="9">
    <source>
        <dbReference type="ARBA" id="ARBA00037230"/>
    </source>
</evidence>
<reference evidence="13 14" key="1">
    <citation type="submission" date="2016-10" db="EMBL/GenBank/DDBJ databases">
        <authorList>
            <person name="de Groot N.N."/>
        </authorList>
    </citation>
    <scope>NUCLEOTIDE SEQUENCE [LARGE SCALE GENOMIC DNA]</scope>
    <source>
        <strain evidence="13 14">DSM 19219</strain>
    </source>
</reference>
<evidence type="ECO:0000256" key="10">
    <source>
        <dbReference type="SAM" id="Phobius"/>
    </source>
</evidence>
<keyword evidence="5 10" id="KW-0812">Transmembrane</keyword>
<feature type="domain" description="Cytochrome c assembly protein" evidence="11">
    <location>
        <begin position="93"/>
        <end position="300"/>
    </location>
</feature>
<evidence type="ECO:0000259" key="11">
    <source>
        <dbReference type="Pfam" id="PF01578"/>
    </source>
</evidence>
<dbReference type="InterPro" id="IPR032523">
    <property type="entry name" value="CcmF_C"/>
</dbReference>
<dbReference type="Pfam" id="PF01578">
    <property type="entry name" value="Cytochrom_C_asm"/>
    <property type="match status" value="1"/>
</dbReference>
<feature type="transmembrane region" description="Helical" evidence="10">
    <location>
        <begin position="214"/>
        <end position="234"/>
    </location>
</feature>
<evidence type="ECO:0000256" key="6">
    <source>
        <dbReference type="ARBA" id="ARBA00022748"/>
    </source>
</evidence>
<dbReference type="InterPro" id="IPR003567">
    <property type="entry name" value="Cyt_c_biogenesis"/>
</dbReference>
<keyword evidence="7 10" id="KW-1133">Transmembrane helix</keyword>
<keyword evidence="4" id="KW-0997">Cell inner membrane</keyword>
<evidence type="ECO:0000256" key="5">
    <source>
        <dbReference type="ARBA" id="ARBA00022692"/>
    </source>
</evidence>
<dbReference type="GO" id="GO:0015232">
    <property type="term" value="F:heme transmembrane transporter activity"/>
    <property type="evidence" value="ECO:0007669"/>
    <property type="project" value="InterPro"/>
</dbReference>
<feature type="transmembrane region" description="Helical" evidence="10">
    <location>
        <begin position="454"/>
        <end position="472"/>
    </location>
</feature>
<feature type="transmembrane region" description="Helical" evidence="10">
    <location>
        <begin position="430"/>
        <end position="448"/>
    </location>
</feature>
<feature type="transmembrane region" description="Helical" evidence="10">
    <location>
        <begin position="254"/>
        <end position="270"/>
    </location>
</feature>
<feature type="transmembrane region" description="Helical" evidence="10">
    <location>
        <begin position="357"/>
        <end position="378"/>
    </location>
</feature>
<name>A0A1H2V8D4_9GAMM</name>
<dbReference type="EMBL" id="FNNI01000002">
    <property type="protein sequence ID" value="SDW64606.1"/>
    <property type="molecule type" value="Genomic_DNA"/>
</dbReference>
<dbReference type="NCBIfam" id="TIGR00353">
    <property type="entry name" value="nrfE"/>
    <property type="match status" value="1"/>
</dbReference>
<dbReference type="GO" id="GO:0020037">
    <property type="term" value="F:heme binding"/>
    <property type="evidence" value="ECO:0007669"/>
    <property type="project" value="InterPro"/>
</dbReference>
<feature type="transmembrane region" description="Helical" evidence="10">
    <location>
        <begin position="125"/>
        <end position="146"/>
    </location>
</feature>
<evidence type="ECO:0000256" key="3">
    <source>
        <dbReference type="ARBA" id="ARBA00022475"/>
    </source>
</evidence>
<organism evidence="13 14">
    <name type="scientific">Aidingimonas halophila</name>
    <dbReference type="NCBI Taxonomy" id="574349"/>
    <lineage>
        <taxon>Bacteria</taxon>
        <taxon>Pseudomonadati</taxon>
        <taxon>Pseudomonadota</taxon>
        <taxon>Gammaproteobacteria</taxon>
        <taxon>Oceanospirillales</taxon>
        <taxon>Halomonadaceae</taxon>
        <taxon>Aidingimonas</taxon>
    </lineage>
</organism>
<evidence type="ECO:0000259" key="12">
    <source>
        <dbReference type="Pfam" id="PF16327"/>
    </source>
</evidence>
<keyword evidence="6" id="KW-0201">Cytochrome c-type biogenesis</keyword>
<keyword evidence="3" id="KW-1003">Cell membrane</keyword>
<comment type="subcellular location">
    <subcellularLocation>
        <location evidence="1">Cell inner membrane</location>
        <topology evidence="1">Multi-pass membrane protein</topology>
    </subcellularLocation>
</comment>
<evidence type="ECO:0000256" key="8">
    <source>
        <dbReference type="ARBA" id="ARBA00023136"/>
    </source>
</evidence>
<dbReference type="PRINTS" id="PR01410">
    <property type="entry name" value="CCBIOGENESIS"/>
</dbReference>
<dbReference type="NCBIfam" id="NF007691">
    <property type="entry name" value="PRK10369.1"/>
    <property type="match status" value="1"/>
</dbReference>
<dbReference type="OrthoDB" id="9761451at2"/>
<dbReference type="PANTHER" id="PTHR43653">
    <property type="entry name" value="CYTOCHROME C ASSEMBLY PROTEIN-RELATED"/>
    <property type="match status" value="1"/>
</dbReference>
<dbReference type="AlphaFoldDB" id="A0A1H2V8D4"/>
<dbReference type="InterPro" id="IPR002541">
    <property type="entry name" value="Cyt_c_assembly"/>
</dbReference>
<feature type="transmembrane region" description="Helical" evidence="10">
    <location>
        <begin position="279"/>
        <end position="297"/>
    </location>
</feature>